<reference evidence="1 2" key="1">
    <citation type="submission" date="2019-12" db="EMBL/GenBank/DDBJ databases">
        <title>Genomic-based taxomic classification of the family Erythrobacteraceae.</title>
        <authorList>
            <person name="Xu L."/>
        </authorList>
    </citation>
    <scope>NUCLEOTIDE SEQUENCE [LARGE SCALE GENOMIC DNA]</scope>
    <source>
        <strain evidence="1 2">MCCC 1K01500</strain>
    </source>
</reference>
<accession>A0A6I4SQ25</accession>
<sequence length="71" mass="8005">MIEFAVGVGLGGVERTLLIGEAWNAPFAAYCDDPRFRQILIDVGLIDHWRKTGHWGDFVRPMGDDEFEIIA</sequence>
<evidence type="ECO:0000313" key="2">
    <source>
        <dbReference type="Proteomes" id="UP000433652"/>
    </source>
</evidence>
<proteinExistence type="predicted"/>
<dbReference type="Proteomes" id="UP000433652">
    <property type="component" value="Unassembled WGS sequence"/>
</dbReference>
<dbReference type="EMBL" id="WTYM01000011">
    <property type="protein sequence ID" value="MXO57953.1"/>
    <property type="molecule type" value="Genomic_DNA"/>
</dbReference>
<gene>
    <name evidence="1" type="ORF">GRI89_00120</name>
</gene>
<protein>
    <submittedName>
        <fullName evidence="1">Uncharacterized protein</fullName>
    </submittedName>
</protein>
<comment type="caution">
    <text evidence="1">The sequence shown here is derived from an EMBL/GenBank/DDBJ whole genome shotgun (WGS) entry which is preliminary data.</text>
</comment>
<evidence type="ECO:0000313" key="1">
    <source>
        <dbReference type="EMBL" id="MXO57953.1"/>
    </source>
</evidence>
<keyword evidence="2" id="KW-1185">Reference proteome</keyword>
<name>A0A6I4SQ25_9SPHN</name>
<organism evidence="1 2">
    <name type="scientific">Croceibacterium salegens</name>
    <dbReference type="NCBI Taxonomy" id="1737568"/>
    <lineage>
        <taxon>Bacteria</taxon>
        <taxon>Pseudomonadati</taxon>
        <taxon>Pseudomonadota</taxon>
        <taxon>Alphaproteobacteria</taxon>
        <taxon>Sphingomonadales</taxon>
        <taxon>Erythrobacteraceae</taxon>
        <taxon>Croceibacterium</taxon>
    </lineage>
</organism>
<dbReference type="AlphaFoldDB" id="A0A6I4SQ25"/>
<dbReference type="OrthoDB" id="7503051at2"/>